<feature type="signal peptide" evidence="3">
    <location>
        <begin position="1"/>
        <end position="21"/>
    </location>
</feature>
<evidence type="ECO:0000256" key="3">
    <source>
        <dbReference type="SAM" id="SignalP"/>
    </source>
</evidence>
<gene>
    <name evidence="4" type="ORF">E8E12_001910</name>
</gene>
<keyword evidence="2" id="KW-1133">Transmembrane helix</keyword>
<proteinExistence type="predicted"/>
<name>A0A9P4WPR7_9PLEO</name>
<comment type="caution">
    <text evidence="4">The sequence shown here is derived from an EMBL/GenBank/DDBJ whole genome shotgun (WGS) entry which is preliminary data.</text>
</comment>
<evidence type="ECO:0000313" key="5">
    <source>
        <dbReference type="Proteomes" id="UP000758155"/>
    </source>
</evidence>
<dbReference type="Proteomes" id="UP000758155">
    <property type="component" value="Unassembled WGS sequence"/>
</dbReference>
<dbReference type="OrthoDB" id="5215637at2759"/>
<keyword evidence="5" id="KW-1185">Reference proteome</keyword>
<organism evidence="4 5">
    <name type="scientific">Didymella heteroderae</name>
    <dbReference type="NCBI Taxonomy" id="1769908"/>
    <lineage>
        <taxon>Eukaryota</taxon>
        <taxon>Fungi</taxon>
        <taxon>Dikarya</taxon>
        <taxon>Ascomycota</taxon>
        <taxon>Pezizomycotina</taxon>
        <taxon>Dothideomycetes</taxon>
        <taxon>Pleosporomycetidae</taxon>
        <taxon>Pleosporales</taxon>
        <taxon>Pleosporineae</taxon>
        <taxon>Didymellaceae</taxon>
        <taxon>Didymella</taxon>
    </lineage>
</organism>
<sequence length="295" mass="31367">MLLHRFAGLTVALCFWAAVAATNSTCYYPNGKENNGGACNSNAEVSVCCGPTFVCLSNGLCTPGPDSKKTYAYSFYRSGCTDASFNSTSCPRFCTGTPYHTDRGQGVKSCGNNTYCCGASGDCCTDTSNVFSLDVAEVVNTISASSAFITNAANDTSSGDLSSGNDNHALAIGLGVGIGVGGFLLICLAILYLLKRRRKAKENAGYEKKEEEPSELDAPRRAQLPDSVPEPAPPTKASHTVSGTGVVHEIADGRTETVLQPQELEAHTYDWEPRNEPEPRDGGFRPEDPEHRSQP</sequence>
<dbReference type="AlphaFoldDB" id="A0A9P4WPR7"/>
<feature type="transmembrane region" description="Helical" evidence="2">
    <location>
        <begin position="170"/>
        <end position="194"/>
    </location>
</feature>
<keyword evidence="2" id="KW-0472">Membrane</keyword>
<feature type="chain" id="PRO_5040511976" evidence="3">
    <location>
        <begin position="22"/>
        <end position="295"/>
    </location>
</feature>
<accession>A0A9P4WPR7</accession>
<reference evidence="4" key="1">
    <citation type="submission" date="2019-04" db="EMBL/GenBank/DDBJ databases">
        <title>Sequencing of skin fungus with MAO and IRED activity.</title>
        <authorList>
            <person name="Marsaioli A.J."/>
            <person name="Bonatto J.M.C."/>
            <person name="Reis Junior O."/>
        </authorList>
    </citation>
    <scope>NUCLEOTIDE SEQUENCE</scope>
    <source>
        <strain evidence="4">28M1</strain>
    </source>
</reference>
<evidence type="ECO:0000256" key="1">
    <source>
        <dbReference type="SAM" id="MobiDB-lite"/>
    </source>
</evidence>
<keyword evidence="2" id="KW-0812">Transmembrane</keyword>
<evidence type="ECO:0000256" key="2">
    <source>
        <dbReference type="SAM" id="Phobius"/>
    </source>
</evidence>
<feature type="region of interest" description="Disordered" evidence="1">
    <location>
        <begin position="202"/>
        <end position="295"/>
    </location>
</feature>
<protein>
    <submittedName>
        <fullName evidence="4">Uncharacterized protein</fullName>
    </submittedName>
</protein>
<dbReference type="EMBL" id="SWKV01000038">
    <property type="protein sequence ID" value="KAF3038079.1"/>
    <property type="molecule type" value="Genomic_DNA"/>
</dbReference>
<evidence type="ECO:0000313" key="4">
    <source>
        <dbReference type="EMBL" id="KAF3038079.1"/>
    </source>
</evidence>
<keyword evidence="3" id="KW-0732">Signal</keyword>
<feature type="compositionally biased region" description="Basic and acidic residues" evidence="1">
    <location>
        <begin position="264"/>
        <end position="295"/>
    </location>
</feature>
<feature type="compositionally biased region" description="Basic and acidic residues" evidence="1">
    <location>
        <begin position="202"/>
        <end position="211"/>
    </location>
</feature>